<dbReference type="RefSeq" id="XP_024548570.1">
    <property type="nucleotide sequence ID" value="XM_024692788.1"/>
</dbReference>
<dbReference type="KEGG" id="bfu:BCIN_05g00490"/>
<sequence>MEAGHFLYIVCDVPQYVRHVSLASDFTSAMLSPLIRINPGLLGTHSLWALPTDLVHSFRKGSSMSRRKITRCVCLVSEHILAECHAVRRINNCRLLGDKFASVLLL</sequence>
<name>A0A384JG84_BOTFB</name>
<dbReference type="AlphaFoldDB" id="A0A384JG84"/>
<keyword evidence="2" id="KW-1185">Reference proteome</keyword>
<gene>
    <name evidence="1" type="ORF">BCIN_05g00490</name>
</gene>
<evidence type="ECO:0000313" key="2">
    <source>
        <dbReference type="Proteomes" id="UP000001798"/>
    </source>
</evidence>
<reference evidence="1 2" key="2">
    <citation type="journal article" date="2012" name="Eukaryot. Cell">
        <title>Genome update of Botrytis cinerea strains B05.10 and T4.</title>
        <authorList>
            <person name="Staats M."/>
            <person name="van Kan J.A."/>
        </authorList>
    </citation>
    <scope>NUCLEOTIDE SEQUENCE [LARGE SCALE GENOMIC DNA]</scope>
    <source>
        <strain evidence="1 2">B05.10</strain>
    </source>
</reference>
<dbReference type="Proteomes" id="UP000001798">
    <property type="component" value="Chromosome 5"/>
</dbReference>
<dbReference type="EMBL" id="CP009809">
    <property type="protein sequence ID" value="ATZ49623.1"/>
    <property type="molecule type" value="Genomic_DNA"/>
</dbReference>
<dbReference type="VEuPathDB" id="FungiDB:Bcin05g00490"/>
<protein>
    <submittedName>
        <fullName evidence="1">Uncharacterized protein</fullName>
    </submittedName>
</protein>
<proteinExistence type="predicted"/>
<reference evidence="1 2" key="3">
    <citation type="journal article" date="2017" name="Mol. Plant Pathol.">
        <title>A gapless genome sequence of the fungus Botrytis cinerea.</title>
        <authorList>
            <person name="Van Kan J.A."/>
            <person name="Stassen J.H."/>
            <person name="Mosbach A."/>
            <person name="Van Der Lee T.A."/>
            <person name="Faino L."/>
            <person name="Farmer A.D."/>
            <person name="Papasotiriou D.G."/>
            <person name="Zhou S."/>
            <person name="Seidl M.F."/>
            <person name="Cottam E."/>
            <person name="Edel D."/>
            <person name="Hahn M."/>
            <person name="Schwartz D.C."/>
            <person name="Dietrich R.A."/>
            <person name="Widdison S."/>
            <person name="Scalliet G."/>
        </authorList>
    </citation>
    <scope>NUCLEOTIDE SEQUENCE [LARGE SCALE GENOMIC DNA]</scope>
    <source>
        <strain evidence="1 2">B05.10</strain>
    </source>
</reference>
<reference evidence="1 2" key="1">
    <citation type="journal article" date="2011" name="PLoS Genet.">
        <title>Genomic analysis of the necrotrophic fungal pathogens Sclerotinia sclerotiorum and Botrytis cinerea.</title>
        <authorList>
            <person name="Amselem J."/>
            <person name="Cuomo C.A."/>
            <person name="van Kan J.A."/>
            <person name="Viaud M."/>
            <person name="Benito E.P."/>
            <person name="Couloux A."/>
            <person name="Coutinho P.M."/>
            <person name="de Vries R.P."/>
            <person name="Dyer P.S."/>
            <person name="Fillinger S."/>
            <person name="Fournier E."/>
            <person name="Gout L."/>
            <person name="Hahn M."/>
            <person name="Kohn L."/>
            <person name="Lapalu N."/>
            <person name="Plummer K.M."/>
            <person name="Pradier J.M."/>
            <person name="Quevillon E."/>
            <person name="Sharon A."/>
            <person name="Simon A."/>
            <person name="ten Have A."/>
            <person name="Tudzynski B."/>
            <person name="Tudzynski P."/>
            <person name="Wincker P."/>
            <person name="Andrew M."/>
            <person name="Anthouard V."/>
            <person name="Beever R.E."/>
            <person name="Beffa R."/>
            <person name="Benoit I."/>
            <person name="Bouzid O."/>
            <person name="Brault B."/>
            <person name="Chen Z."/>
            <person name="Choquer M."/>
            <person name="Collemare J."/>
            <person name="Cotton P."/>
            <person name="Danchin E.G."/>
            <person name="Da Silva C."/>
            <person name="Gautier A."/>
            <person name="Giraud C."/>
            <person name="Giraud T."/>
            <person name="Gonzalez C."/>
            <person name="Grossetete S."/>
            <person name="Guldener U."/>
            <person name="Henrissat B."/>
            <person name="Howlett B.J."/>
            <person name="Kodira C."/>
            <person name="Kretschmer M."/>
            <person name="Lappartient A."/>
            <person name="Leroch M."/>
            <person name="Levis C."/>
            <person name="Mauceli E."/>
            <person name="Neuveglise C."/>
            <person name="Oeser B."/>
            <person name="Pearson M."/>
            <person name="Poulain J."/>
            <person name="Poussereau N."/>
            <person name="Quesneville H."/>
            <person name="Rascle C."/>
            <person name="Schumacher J."/>
            <person name="Segurens B."/>
            <person name="Sexton A."/>
            <person name="Silva E."/>
            <person name="Sirven C."/>
            <person name="Soanes D.M."/>
            <person name="Talbot N.J."/>
            <person name="Templeton M."/>
            <person name="Yandava C."/>
            <person name="Yarden O."/>
            <person name="Zeng Q."/>
            <person name="Rollins J.A."/>
            <person name="Lebrun M.H."/>
            <person name="Dickman M."/>
        </authorList>
    </citation>
    <scope>NUCLEOTIDE SEQUENCE [LARGE SCALE GENOMIC DNA]</scope>
    <source>
        <strain evidence="1 2">B05.10</strain>
    </source>
</reference>
<organism evidence="1 2">
    <name type="scientific">Botryotinia fuckeliana (strain B05.10)</name>
    <name type="common">Noble rot fungus</name>
    <name type="synonym">Botrytis cinerea</name>
    <dbReference type="NCBI Taxonomy" id="332648"/>
    <lineage>
        <taxon>Eukaryota</taxon>
        <taxon>Fungi</taxon>
        <taxon>Dikarya</taxon>
        <taxon>Ascomycota</taxon>
        <taxon>Pezizomycotina</taxon>
        <taxon>Leotiomycetes</taxon>
        <taxon>Helotiales</taxon>
        <taxon>Sclerotiniaceae</taxon>
        <taxon>Botrytis</taxon>
    </lineage>
</organism>
<accession>A0A384JG84</accession>
<evidence type="ECO:0000313" key="1">
    <source>
        <dbReference type="EMBL" id="ATZ49623.1"/>
    </source>
</evidence>
<dbReference type="GeneID" id="36394149"/>